<evidence type="ECO:0000313" key="3">
    <source>
        <dbReference type="EMBL" id="KAJ7718819.1"/>
    </source>
</evidence>
<sequence length="107" mass="11540">MARVRLAAGHLLLVIGGGVVGGGGEGGDRRRTKRDAASHAELAHHRLVLASRQYLIKRKAERIMEVKIPIIKNEGRGGRNDQESAKAKNAVSVSSKRETLVNPPSDQ</sequence>
<feature type="signal peptide" evidence="2">
    <location>
        <begin position="1"/>
        <end position="21"/>
    </location>
</feature>
<name>A0AAD7HEE4_9AGAR</name>
<dbReference type="EMBL" id="JARKIB010000260">
    <property type="protein sequence ID" value="KAJ7718819.1"/>
    <property type="molecule type" value="Genomic_DNA"/>
</dbReference>
<keyword evidence="2" id="KW-0732">Signal</keyword>
<evidence type="ECO:0000313" key="4">
    <source>
        <dbReference type="Proteomes" id="UP001215598"/>
    </source>
</evidence>
<reference evidence="3" key="1">
    <citation type="submission" date="2023-03" db="EMBL/GenBank/DDBJ databases">
        <title>Massive genome expansion in bonnet fungi (Mycena s.s.) driven by repeated elements and novel gene families across ecological guilds.</title>
        <authorList>
            <consortium name="Lawrence Berkeley National Laboratory"/>
            <person name="Harder C.B."/>
            <person name="Miyauchi S."/>
            <person name="Viragh M."/>
            <person name="Kuo A."/>
            <person name="Thoen E."/>
            <person name="Andreopoulos B."/>
            <person name="Lu D."/>
            <person name="Skrede I."/>
            <person name="Drula E."/>
            <person name="Henrissat B."/>
            <person name="Morin E."/>
            <person name="Kohler A."/>
            <person name="Barry K."/>
            <person name="LaButti K."/>
            <person name="Morin E."/>
            <person name="Salamov A."/>
            <person name="Lipzen A."/>
            <person name="Mereny Z."/>
            <person name="Hegedus B."/>
            <person name="Baldrian P."/>
            <person name="Stursova M."/>
            <person name="Weitz H."/>
            <person name="Taylor A."/>
            <person name="Grigoriev I.V."/>
            <person name="Nagy L.G."/>
            <person name="Martin F."/>
            <person name="Kauserud H."/>
        </authorList>
    </citation>
    <scope>NUCLEOTIDE SEQUENCE</scope>
    <source>
        <strain evidence="3">CBHHK182m</strain>
    </source>
</reference>
<dbReference type="AlphaFoldDB" id="A0AAD7HEE4"/>
<dbReference type="Proteomes" id="UP001215598">
    <property type="component" value="Unassembled WGS sequence"/>
</dbReference>
<evidence type="ECO:0000256" key="2">
    <source>
        <dbReference type="SAM" id="SignalP"/>
    </source>
</evidence>
<feature type="region of interest" description="Disordered" evidence="1">
    <location>
        <begin position="71"/>
        <end position="107"/>
    </location>
</feature>
<evidence type="ECO:0000256" key="1">
    <source>
        <dbReference type="SAM" id="MobiDB-lite"/>
    </source>
</evidence>
<gene>
    <name evidence="3" type="ORF">B0H16DRAFT_1475343</name>
</gene>
<feature type="chain" id="PRO_5041948672" evidence="2">
    <location>
        <begin position="22"/>
        <end position="107"/>
    </location>
</feature>
<accession>A0AAD7HEE4</accession>
<feature type="compositionally biased region" description="Basic and acidic residues" evidence="1">
    <location>
        <begin position="73"/>
        <end position="86"/>
    </location>
</feature>
<proteinExistence type="predicted"/>
<comment type="caution">
    <text evidence="3">The sequence shown here is derived from an EMBL/GenBank/DDBJ whole genome shotgun (WGS) entry which is preliminary data.</text>
</comment>
<organism evidence="3 4">
    <name type="scientific">Mycena metata</name>
    <dbReference type="NCBI Taxonomy" id="1033252"/>
    <lineage>
        <taxon>Eukaryota</taxon>
        <taxon>Fungi</taxon>
        <taxon>Dikarya</taxon>
        <taxon>Basidiomycota</taxon>
        <taxon>Agaricomycotina</taxon>
        <taxon>Agaricomycetes</taxon>
        <taxon>Agaricomycetidae</taxon>
        <taxon>Agaricales</taxon>
        <taxon>Marasmiineae</taxon>
        <taxon>Mycenaceae</taxon>
        <taxon>Mycena</taxon>
    </lineage>
</organism>
<keyword evidence="4" id="KW-1185">Reference proteome</keyword>
<protein>
    <submittedName>
        <fullName evidence="3">Uncharacterized protein</fullName>
    </submittedName>
</protein>